<dbReference type="Proteomes" id="UP000030643">
    <property type="component" value="Unassembled WGS sequence"/>
</dbReference>
<keyword evidence="2" id="KW-1185">Reference proteome</keyword>
<dbReference type="EMBL" id="DF820491">
    <property type="protein sequence ID" value="GAK31289.1"/>
    <property type="molecule type" value="Genomic_DNA"/>
</dbReference>
<dbReference type="Pfam" id="PF04816">
    <property type="entry name" value="TrmK"/>
    <property type="match status" value="1"/>
</dbReference>
<dbReference type="PANTHER" id="PTHR38451:SF1">
    <property type="entry name" value="TRNA (ADENINE(22)-N(1))-METHYLTRANSFERASE"/>
    <property type="match status" value="1"/>
</dbReference>
<protein>
    <submittedName>
        <fullName evidence="1">S-adenosyl-L-methionine-dependent methyltransferase</fullName>
    </submittedName>
</protein>
<sequence length="230" mass="25514">MDALQLSERLQQVANYVPAGARLADIGSDHAYLPANLLLNQHIDFAVAGEVAKGPYQNVLDEIERHNLTGKLVARLANGLAAVQLTDAIDVVTIAGMGGHLITQILEQNPNAKQQQPQLILQPNTDTGLVRHWLVEHGYRLVAEKMIFDEGHYYEILVAVPGAMQLTALEAAFGPYNLVEQPENWQTYWQRELARLKSITVKLAQAGRQNIAAYQDYQAQINEIEEALSL</sequence>
<evidence type="ECO:0000313" key="1">
    <source>
        <dbReference type="EMBL" id="GAK31289.1"/>
    </source>
</evidence>
<dbReference type="InterPro" id="IPR006901">
    <property type="entry name" value="TrmK"/>
</dbReference>
<proteinExistence type="predicted"/>
<dbReference type="InterPro" id="IPR029063">
    <property type="entry name" value="SAM-dependent_MTases_sf"/>
</dbReference>
<accession>A0A069CV21</accession>
<gene>
    <name evidence="1" type="ORF">WOSG25_081220</name>
</gene>
<dbReference type="GO" id="GO:0160105">
    <property type="term" value="F:tRNA (adenine(22)-N1)-methyltransferase activity"/>
    <property type="evidence" value="ECO:0007669"/>
    <property type="project" value="InterPro"/>
</dbReference>
<name>A0A069CV21_WEIOS</name>
<organism evidence="1 2">
    <name type="scientific">Weissella oryzae (strain DSM 25784 / JCM 18191 / LMG 30913 / SG25)</name>
    <dbReference type="NCBI Taxonomy" id="1329250"/>
    <lineage>
        <taxon>Bacteria</taxon>
        <taxon>Bacillati</taxon>
        <taxon>Bacillota</taxon>
        <taxon>Bacilli</taxon>
        <taxon>Lactobacillales</taxon>
        <taxon>Lactobacillaceae</taxon>
        <taxon>Weissella</taxon>
    </lineage>
</organism>
<dbReference type="PIRSF" id="PIRSF018637">
    <property type="entry name" value="TrmK"/>
    <property type="match status" value="1"/>
</dbReference>
<keyword evidence="1" id="KW-0808">Transferase</keyword>
<dbReference type="AlphaFoldDB" id="A0A069CV21"/>
<reference evidence="2" key="1">
    <citation type="journal article" date="2014" name="Genome Announc.">
        <title>Draft genome sequence of Weissella oryzae SG25T, isolated from fermented rice grains.</title>
        <authorList>
            <person name="Tanizawa Y."/>
            <person name="Fujisawa T."/>
            <person name="Mochizuki T."/>
            <person name="Kaminuma E."/>
            <person name="Suzuki Y."/>
            <person name="Nakamura Y."/>
            <person name="Tohno M."/>
        </authorList>
    </citation>
    <scope>NUCLEOTIDE SEQUENCE [LARGE SCALE GENOMIC DNA]</scope>
    <source>
        <strain evidence="2">DSM 25784 / JCM 18191 / LMG 30913 / SG25</strain>
    </source>
</reference>
<evidence type="ECO:0000313" key="2">
    <source>
        <dbReference type="Proteomes" id="UP000030643"/>
    </source>
</evidence>
<dbReference type="Gene3D" id="3.40.50.150">
    <property type="entry name" value="Vaccinia Virus protein VP39"/>
    <property type="match status" value="1"/>
</dbReference>
<dbReference type="RefSeq" id="WP_027699292.1">
    <property type="nucleotide sequence ID" value="NZ_DF820491.1"/>
</dbReference>
<dbReference type="STRING" id="1329250.WOSG25_081220"/>
<dbReference type="OrthoDB" id="5881184at2"/>
<keyword evidence="1" id="KW-0489">Methyltransferase</keyword>
<dbReference type="Gene3D" id="1.10.287.1890">
    <property type="match status" value="1"/>
</dbReference>
<dbReference type="PANTHER" id="PTHR38451">
    <property type="entry name" value="TRNA (ADENINE(22)-N(1))-METHYLTRANSFERASE"/>
    <property type="match status" value="1"/>
</dbReference>
<dbReference type="GO" id="GO:0032259">
    <property type="term" value="P:methylation"/>
    <property type="evidence" value="ECO:0007669"/>
    <property type="project" value="UniProtKB-KW"/>
</dbReference>
<dbReference type="eggNOG" id="COG2384">
    <property type="taxonomic scope" value="Bacteria"/>
</dbReference>